<dbReference type="EC" id="2.8.1.9" evidence="4"/>
<feature type="domain" description="MOSC" evidence="5">
    <location>
        <begin position="652"/>
        <end position="797"/>
    </location>
</feature>
<dbReference type="PANTHER" id="PTHR14237">
    <property type="entry name" value="MOLYBDOPTERIN COFACTOR SULFURASE MOSC"/>
    <property type="match status" value="1"/>
</dbReference>
<dbReference type="GO" id="GO:0016829">
    <property type="term" value="F:lyase activity"/>
    <property type="evidence" value="ECO:0007669"/>
    <property type="project" value="UniProtKB-UniRule"/>
</dbReference>
<dbReference type="RefSeq" id="XP_009821757.1">
    <property type="nucleotide sequence ID" value="XM_009823455.1"/>
</dbReference>
<dbReference type="HAMAP" id="MF_03050">
    <property type="entry name" value="MOCOS"/>
    <property type="match status" value="1"/>
</dbReference>
<dbReference type="GO" id="GO:0030170">
    <property type="term" value="F:pyridoxal phosphate binding"/>
    <property type="evidence" value="ECO:0007669"/>
    <property type="project" value="UniProtKB-UniRule"/>
</dbReference>
<dbReference type="PROSITE" id="PS51340">
    <property type="entry name" value="MOSC"/>
    <property type="match status" value="1"/>
</dbReference>
<comment type="catalytic activity">
    <reaction evidence="4">
        <text>Mo-molybdopterin + L-cysteine + AH2 = thio-Mo-molybdopterin + L-alanine + A + H2O</text>
        <dbReference type="Rhea" id="RHEA:42636"/>
        <dbReference type="ChEBI" id="CHEBI:13193"/>
        <dbReference type="ChEBI" id="CHEBI:15377"/>
        <dbReference type="ChEBI" id="CHEBI:17499"/>
        <dbReference type="ChEBI" id="CHEBI:35235"/>
        <dbReference type="ChEBI" id="CHEBI:57972"/>
        <dbReference type="ChEBI" id="CHEBI:71302"/>
        <dbReference type="ChEBI" id="CHEBI:82685"/>
        <dbReference type="EC" id="2.8.1.9"/>
    </reaction>
</comment>
<dbReference type="GO" id="GO:0006777">
    <property type="term" value="P:Mo-molybdopterin cofactor biosynthetic process"/>
    <property type="evidence" value="ECO:0007669"/>
    <property type="project" value="UniProtKB-UniRule"/>
</dbReference>
<dbReference type="InterPro" id="IPR000192">
    <property type="entry name" value="Aminotrans_V_dom"/>
</dbReference>
<dbReference type="GeneID" id="20802667"/>
<feature type="active site" evidence="4">
    <location>
        <position position="445"/>
    </location>
</feature>
<dbReference type="Pfam" id="PF00266">
    <property type="entry name" value="Aminotran_5"/>
    <property type="match status" value="2"/>
</dbReference>
<dbReference type="SUPFAM" id="SSF53383">
    <property type="entry name" value="PLP-dependent transferases"/>
    <property type="match status" value="1"/>
</dbReference>
<dbReference type="STRING" id="112090.W4HBP6"/>
<dbReference type="EMBL" id="KI913114">
    <property type="protein sequence ID" value="ETV89357.1"/>
    <property type="molecule type" value="Genomic_DNA"/>
</dbReference>
<keyword evidence="1 4" id="KW-0808">Transferase</keyword>
<dbReference type="InterPro" id="IPR005302">
    <property type="entry name" value="MoCF_Sase_C"/>
</dbReference>
<dbReference type="Pfam" id="PF03473">
    <property type="entry name" value="MOSC"/>
    <property type="match status" value="1"/>
</dbReference>
<dbReference type="GO" id="GO:0008265">
    <property type="term" value="F:molybdenum cofactor sulfurtransferase activity"/>
    <property type="evidence" value="ECO:0007669"/>
    <property type="project" value="UniProtKB-UniRule"/>
</dbReference>
<reference evidence="6" key="1">
    <citation type="submission" date="2013-12" db="EMBL/GenBank/DDBJ databases">
        <title>The Genome Sequence of Aphanomyces astaci APO3.</title>
        <authorList>
            <consortium name="The Broad Institute Genomics Platform"/>
            <person name="Russ C."/>
            <person name="Tyler B."/>
            <person name="van West P."/>
            <person name="Dieguez-Uribeondo J."/>
            <person name="Young S.K."/>
            <person name="Zeng Q."/>
            <person name="Gargeya S."/>
            <person name="Fitzgerald M."/>
            <person name="Abouelleil A."/>
            <person name="Alvarado L."/>
            <person name="Chapman S.B."/>
            <person name="Gainer-Dewar J."/>
            <person name="Goldberg J."/>
            <person name="Griggs A."/>
            <person name="Gujja S."/>
            <person name="Hansen M."/>
            <person name="Howarth C."/>
            <person name="Imamovic A."/>
            <person name="Ireland A."/>
            <person name="Larimer J."/>
            <person name="McCowan C."/>
            <person name="Murphy C."/>
            <person name="Pearson M."/>
            <person name="Poon T.W."/>
            <person name="Priest M."/>
            <person name="Roberts A."/>
            <person name="Saif S."/>
            <person name="Shea T."/>
            <person name="Sykes S."/>
            <person name="Wortman J."/>
            <person name="Nusbaum C."/>
            <person name="Birren B."/>
        </authorList>
    </citation>
    <scope>NUCLEOTIDE SEQUENCE [LARGE SCALE GENOMIC DNA]</scope>
    <source>
        <strain evidence="6">APO3</strain>
    </source>
</reference>
<comment type="similarity">
    <text evidence="4">Belongs to the class-V pyridoxal-phosphate-dependent aminotransferase family. MOCOS subfamily.</text>
</comment>
<dbReference type="PANTHER" id="PTHR14237:SF80">
    <property type="entry name" value="MOLYBDENUM COFACTOR SULFURASE"/>
    <property type="match status" value="1"/>
</dbReference>
<organism evidence="6">
    <name type="scientific">Aphanomyces astaci</name>
    <name type="common">Crayfish plague agent</name>
    <dbReference type="NCBI Taxonomy" id="112090"/>
    <lineage>
        <taxon>Eukaryota</taxon>
        <taxon>Sar</taxon>
        <taxon>Stramenopiles</taxon>
        <taxon>Oomycota</taxon>
        <taxon>Saprolegniomycetes</taxon>
        <taxon>Saprolegniales</taxon>
        <taxon>Verrucalvaceae</taxon>
        <taxon>Aphanomyces</taxon>
    </lineage>
</organism>
<keyword evidence="2 4" id="KW-0663">Pyridoxal phosphate</keyword>
<feature type="modified residue" description="N6-(pyridoxal phosphate)lysine" evidence="4">
    <location>
        <position position="288"/>
    </location>
</feature>
<comment type="cofactor">
    <cofactor evidence="4">
        <name>pyridoxal 5'-phosphate</name>
        <dbReference type="ChEBI" id="CHEBI:597326"/>
    </cofactor>
</comment>
<name>W4HBP6_APHAT</name>
<dbReference type="InterPro" id="IPR028886">
    <property type="entry name" value="MoCo_sulfurase"/>
</dbReference>
<evidence type="ECO:0000256" key="4">
    <source>
        <dbReference type="HAMAP-Rule" id="MF_03050"/>
    </source>
</evidence>
<proteinExistence type="inferred from homology"/>
<evidence type="ECO:0000256" key="1">
    <source>
        <dbReference type="ARBA" id="ARBA00022679"/>
    </source>
</evidence>
<dbReference type="AlphaFoldDB" id="W4HBP6"/>
<dbReference type="Gene3D" id="3.90.1150.10">
    <property type="entry name" value="Aspartate Aminotransferase, domain 1"/>
    <property type="match status" value="1"/>
</dbReference>
<keyword evidence="3 4" id="KW-0501">Molybdenum cofactor biosynthesis</keyword>
<evidence type="ECO:0000313" key="6">
    <source>
        <dbReference type="EMBL" id="ETV89357.1"/>
    </source>
</evidence>
<sequence>MKVFFRRGDVPSKSRLQLSNRIMDEMGEGYGYGSIDGEDVLSKLRGQRFRHLEGQVYLDHAGATVYGSHQVEEHAKLLMQNVFGNPHSSSSPSSQRTTDSIDSVRRDLAAFFNTTLEEYDVVFTSGTTAGLKLIGESFPFSRQSSFAYSMDSHNSVLGIRSYAAAHDARIFALPVDVLDSIGQQPTSSLPPLDDDSRTHEVCNLVAFPGECNFSGAKHSLSTIDWVHHHNALNDMKTLPEYQVNSNRPSGDRPLGKWFVLLDAAKLAATNPVDLSKYKPDFMVMSFYKLFGYPSGLGALLIRRSSAPYLAKPYHGGGTLAASFPTLLDASRPHAATHRRFEDGTLPYLSILACTIGLQSLRNLTMPAIQRHVAALTTYAWHALTALRHANGARVCTIYGTHHRDPDAGSIIACNFSTPDGAWVGYSEFSTLAALHDIHVRTGCFCNPGACQAHLGLTTDEMLAHMAQGHVCGDAMDIIHNRPTGAIRVSFGYMSTQQDVDAFIMFVATYFVSSRTHLAASRLQVGHDVPASIRLVKIAVFPIKSCGAMHVDRWRVGARGLLFDREWALVDPATGAAFSQKHMPLMATIRPVVDLDAQQLHVSCDNRSSKLSIPLHYVPNSPTRFQLCAEHCQGRKYNDTVNAWFTSVLGRPCALVRATSTGTHHTTRTNGFANEAPFLVLSRASVRLLHSKFGGTDTISEDGFRANLILDGCRPHEEDEWGEFFIGPHAFRCVGPCGRCTMVNVNQATGTSRTAPLKQLASYRRHRGKIHFGQYAAFNATDEVAPCWIHVGDSVTVLTPQSMDNGSSELEL</sequence>
<comment type="function">
    <text evidence="4">Sulfurates the molybdenum cofactor. Sulfation of molybdenum is essential for xanthine dehydrogenase (XDH) and aldehyde oxidase (ADO) enzymes in which molybdenum cofactor is liganded by 1 oxygen and 1 sulfur atom in active form.</text>
</comment>
<dbReference type="Gene3D" id="3.40.640.10">
    <property type="entry name" value="Type I PLP-dependent aspartate aminotransferase-like (Major domain)"/>
    <property type="match status" value="1"/>
</dbReference>
<dbReference type="GO" id="GO:0030151">
    <property type="term" value="F:molybdenum ion binding"/>
    <property type="evidence" value="ECO:0007669"/>
    <property type="project" value="UniProtKB-UniRule"/>
</dbReference>
<evidence type="ECO:0000259" key="5">
    <source>
        <dbReference type="PROSITE" id="PS51340"/>
    </source>
</evidence>
<dbReference type="InterPro" id="IPR005303">
    <property type="entry name" value="MOCOS_middle"/>
</dbReference>
<protein>
    <recommendedName>
        <fullName evidence="4">Molybdenum cofactor sulfurase</fullName>
        <shortName evidence="4">MCS</shortName>
        <shortName evidence="4">MOS</shortName>
        <shortName evidence="4">MoCo sulfurase</shortName>
        <ecNumber evidence="4">2.8.1.9</ecNumber>
    </recommendedName>
    <alternativeName>
        <fullName evidence="4">Molybdenum cofactor sulfurtransferase</fullName>
    </alternativeName>
</protein>
<evidence type="ECO:0000256" key="2">
    <source>
        <dbReference type="ARBA" id="ARBA00022898"/>
    </source>
</evidence>
<evidence type="ECO:0000256" key="3">
    <source>
        <dbReference type="ARBA" id="ARBA00023150"/>
    </source>
</evidence>
<dbReference type="InterPro" id="IPR011037">
    <property type="entry name" value="Pyrv_Knase-like_insert_dom_sf"/>
</dbReference>
<dbReference type="InterPro" id="IPR015424">
    <property type="entry name" value="PyrdxlP-dep_Trfase"/>
</dbReference>
<dbReference type="OrthoDB" id="10264306at2759"/>
<dbReference type="Pfam" id="PF03476">
    <property type="entry name" value="MOSC_N"/>
    <property type="match status" value="1"/>
</dbReference>
<dbReference type="SUPFAM" id="SSF141673">
    <property type="entry name" value="MOSC N-terminal domain-like"/>
    <property type="match status" value="1"/>
</dbReference>
<dbReference type="SUPFAM" id="SSF50800">
    <property type="entry name" value="PK beta-barrel domain-like"/>
    <property type="match status" value="1"/>
</dbReference>
<dbReference type="InterPro" id="IPR015422">
    <property type="entry name" value="PyrdxlP-dep_Trfase_small"/>
</dbReference>
<dbReference type="VEuPathDB" id="FungiDB:H257_00671"/>
<accession>W4HBP6</accession>
<gene>
    <name evidence="6" type="ORF">H257_00671</name>
</gene>
<dbReference type="InterPro" id="IPR015421">
    <property type="entry name" value="PyrdxlP-dep_Trfase_major"/>
</dbReference>